<dbReference type="RefSeq" id="WP_247260766.1">
    <property type="nucleotide sequence ID" value="NZ_JALJQZ010000012.1"/>
</dbReference>
<evidence type="ECO:0000313" key="1">
    <source>
        <dbReference type="EMBL" id="MFC3967935.1"/>
    </source>
</evidence>
<dbReference type="Proteomes" id="UP001595697">
    <property type="component" value="Unassembled WGS sequence"/>
</dbReference>
<protein>
    <submittedName>
        <fullName evidence="1">PilZ domain-containing protein</fullName>
    </submittedName>
</protein>
<gene>
    <name evidence="1" type="ORF">ACFOVS_07305</name>
</gene>
<proteinExistence type="predicted"/>
<accession>A0ABV8E646</accession>
<name>A0ABV8E646_9HYPH</name>
<sequence length="208" mass="21842">MTPIRDRSEEKGRSHVSGKQSLKFLPLALLAILAGCNSSSPVSGLSLGSSAQPAAAQAVTPVVQAYCPQVVMLEQSAIKNAYAGNAKDDPAKLIYRASLSEATRACTANDTTLTIRVQAQGRVVIGPAGKPGRISLPINVEVIGEGDKVIYSQTQSTAVDVPAEGVAQFLFDKADVSIPNQMGGVSTFTRVRIGFDDATVKKSGRNKR</sequence>
<comment type="caution">
    <text evidence="1">The sequence shown here is derived from an EMBL/GenBank/DDBJ whole genome shotgun (WGS) entry which is preliminary data.</text>
</comment>
<evidence type="ECO:0000313" key="2">
    <source>
        <dbReference type="Proteomes" id="UP001595697"/>
    </source>
</evidence>
<keyword evidence="2" id="KW-1185">Reference proteome</keyword>
<organism evidence="1 2">
    <name type="scientific">Rhizobium lemnae</name>
    <dbReference type="NCBI Taxonomy" id="1214924"/>
    <lineage>
        <taxon>Bacteria</taxon>
        <taxon>Pseudomonadati</taxon>
        <taxon>Pseudomonadota</taxon>
        <taxon>Alphaproteobacteria</taxon>
        <taxon>Hyphomicrobiales</taxon>
        <taxon>Rhizobiaceae</taxon>
        <taxon>Rhizobium/Agrobacterium group</taxon>
        <taxon>Rhizobium</taxon>
    </lineage>
</organism>
<reference evidence="2" key="1">
    <citation type="journal article" date="2019" name="Int. J. Syst. Evol. Microbiol.">
        <title>The Global Catalogue of Microorganisms (GCM) 10K type strain sequencing project: providing services to taxonomists for standard genome sequencing and annotation.</title>
        <authorList>
            <consortium name="The Broad Institute Genomics Platform"/>
            <consortium name="The Broad Institute Genome Sequencing Center for Infectious Disease"/>
            <person name="Wu L."/>
            <person name="Ma J."/>
        </authorList>
    </citation>
    <scope>NUCLEOTIDE SEQUENCE [LARGE SCALE GENOMIC DNA]</scope>
    <source>
        <strain evidence="2">TBRC 5781</strain>
    </source>
</reference>
<dbReference type="EMBL" id="JBHSBD010000028">
    <property type="protein sequence ID" value="MFC3967935.1"/>
    <property type="molecule type" value="Genomic_DNA"/>
</dbReference>